<dbReference type="SUPFAM" id="SSF48452">
    <property type="entry name" value="TPR-like"/>
    <property type="match status" value="1"/>
</dbReference>
<dbReference type="SUPFAM" id="SSF103088">
    <property type="entry name" value="OmpA-like"/>
    <property type="match status" value="1"/>
</dbReference>
<dbReference type="PROSITE" id="PS51123">
    <property type="entry name" value="OMPA_2"/>
    <property type="match status" value="1"/>
</dbReference>
<organism evidence="6 7">
    <name type="scientific">Leadbetterella byssophila (strain DSM 17132 / JCM 16389 / KACC 11308 / NBRC 106382 / 4M15)</name>
    <dbReference type="NCBI Taxonomy" id="649349"/>
    <lineage>
        <taxon>Bacteria</taxon>
        <taxon>Pseudomonadati</taxon>
        <taxon>Bacteroidota</taxon>
        <taxon>Cytophagia</taxon>
        <taxon>Cytophagales</taxon>
        <taxon>Leadbetterellaceae</taxon>
        <taxon>Leadbetterella</taxon>
    </lineage>
</organism>
<dbReference type="Proteomes" id="UP000007435">
    <property type="component" value="Chromosome"/>
</dbReference>
<dbReference type="eggNOG" id="COG2885">
    <property type="taxonomic scope" value="Bacteria"/>
</dbReference>
<dbReference type="Gene3D" id="3.30.1330.60">
    <property type="entry name" value="OmpA-like domain"/>
    <property type="match status" value="1"/>
</dbReference>
<feature type="domain" description="OmpA-like" evidence="5">
    <location>
        <begin position="682"/>
        <end position="805"/>
    </location>
</feature>
<dbReference type="Gene3D" id="2.60.40.1120">
    <property type="entry name" value="Carboxypeptidase-like, regulatory domain"/>
    <property type="match status" value="2"/>
</dbReference>
<dbReference type="AlphaFoldDB" id="E4RYK3"/>
<dbReference type="HOGENOM" id="CLU_014978_0_0_10"/>
<reference evidence="6 7" key="2">
    <citation type="journal article" date="2011" name="Stand. Genomic Sci.">
        <title>Complete genome sequence of Leadbetterella byssophila type strain (4M15).</title>
        <authorList>
            <person name="Abt B."/>
            <person name="Teshima H."/>
            <person name="Lucas S."/>
            <person name="Lapidus A."/>
            <person name="Del Rio T.G."/>
            <person name="Nolan M."/>
            <person name="Tice H."/>
            <person name="Cheng J.F."/>
            <person name="Pitluck S."/>
            <person name="Liolios K."/>
            <person name="Pagani I."/>
            <person name="Ivanova N."/>
            <person name="Mavromatis K."/>
            <person name="Pati A."/>
            <person name="Tapia R."/>
            <person name="Han C."/>
            <person name="Goodwin L."/>
            <person name="Chen A."/>
            <person name="Palaniappan K."/>
            <person name="Land M."/>
            <person name="Hauser L."/>
            <person name="Chang Y.J."/>
            <person name="Jeffries C.D."/>
            <person name="Rohde M."/>
            <person name="Goker M."/>
            <person name="Tindall B.J."/>
            <person name="Detter J.C."/>
            <person name="Woyke T."/>
            <person name="Bristow J."/>
            <person name="Eisen J.A."/>
            <person name="Markowitz V."/>
            <person name="Hugenholtz P."/>
            <person name="Klenk H.P."/>
            <person name="Kyrpides N.C."/>
        </authorList>
    </citation>
    <scope>NUCLEOTIDE SEQUENCE [LARGE SCALE GENOMIC DNA]</scope>
    <source>
        <strain evidence="7">DSM 17132 / JCM 16389 / KACC 11308 / NBRC 106382 / 4M15</strain>
    </source>
</reference>
<dbReference type="PANTHER" id="PTHR30329">
    <property type="entry name" value="STATOR ELEMENT OF FLAGELLAR MOTOR COMPLEX"/>
    <property type="match status" value="1"/>
</dbReference>
<dbReference type="InterPro" id="IPR050330">
    <property type="entry name" value="Bact_OuterMem_StrucFunc"/>
</dbReference>
<dbReference type="InterPro" id="IPR036737">
    <property type="entry name" value="OmpA-like_sf"/>
</dbReference>
<protein>
    <submittedName>
        <fullName evidence="6">OmpA/MotB domain protein</fullName>
    </submittedName>
</protein>
<evidence type="ECO:0000259" key="5">
    <source>
        <dbReference type="PROSITE" id="PS51123"/>
    </source>
</evidence>
<dbReference type="SUPFAM" id="SSF49478">
    <property type="entry name" value="Cna protein B-type domain"/>
    <property type="match status" value="1"/>
</dbReference>
<dbReference type="InterPro" id="IPR006664">
    <property type="entry name" value="OMP_bac"/>
</dbReference>
<dbReference type="InterPro" id="IPR011659">
    <property type="entry name" value="WD40"/>
</dbReference>
<keyword evidence="3" id="KW-0998">Cell outer membrane</keyword>
<sequence>MKRTLLILLFSVWSTVVFGQNVLIKTANHYYESMSYIKAITAYEEALKKKGLSEVEKALVMKNLADSYLKIKDATNGERVLQTLLNSGIDLGSDKPALILSYAKALASNAKYTESQQQFENYLQLVQNDSRAQGFAKLYSDVSVLSKNAPCYQVDYLPINTTAADFSPVKYQNGLVFVSNRQNAVGLKRVFEWNNSPFLDLFHLEEIGKAEGGEAGMGGAGSNKNVKLKKMPEVGRDEYTEPTANDSHTLGTFGGGNIGRKANYSSKAAVESDRMNKTINSKYHEGPIAFYKDGQRAIFTRNNMKGNTPKKSDDGIIKLKLYSAEAKSNGWTNIKELPFNSDQFSTGHPSLSADEKLLFFVSDMPGGYGGTDIYVSKWEGSDWGAPINLGDKVNTPGNEMFPFVDEAGNLYFSSDGHPGLGDLDIFFVRLDGTSASSKAVNLGVPINSSKDDFGIITDKDRKSGYFSSNRKEGGDDDDIYRFERSCEVTEGCELLIAVYDADTKMPLAHAKVVYKDENGARQVVETDDEGIVKLGNIVEGVQYQFEASREGYETNIVPFFIEECDNEASRLEIPLTRPNRDTTDLVNRNGNPNAKTCVVRGRVFELSSKAPMEGVEVLVKNECNGSVITVYSNKDGYFQFDAVEGCDYTFQGKKPGYGSKEVQLPKFLCVDAAKQQPVIYMFKEGDVVVIENIYFDYGKYYIRRDAREGLDKLVSLMREYPNMKVELYSHTDSRSSKEFNQTLSENRAKSTAEYLFKRGISRSRIVDYKGFGENQLVNGCADGVKCSEAEHQLNRRTEIKVVQLH</sequence>
<gene>
    <name evidence="6" type="ordered locus">Lbys_3485</name>
</gene>
<evidence type="ECO:0000256" key="2">
    <source>
        <dbReference type="ARBA" id="ARBA00023136"/>
    </source>
</evidence>
<keyword evidence="2 4" id="KW-0472">Membrane</keyword>
<dbReference type="CDD" id="cd07185">
    <property type="entry name" value="OmpA_C-like"/>
    <property type="match status" value="1"/>
</dbReference>
<comment type="subcellular location">
    <subcellularLocation>
        <location evidence="1">Cell outer membrane</location>
    </subcellularLocation>
</comment>
<evidence type="ECO:0000313" key="6">
    <source>
        <dbReference type="EMBL" id="ADQ19133.1"/>
    </source>
</evidence>
<dbReference type="EMBL" id="CP002305">
    <property type="protein sequence ID" value="ADQ19133.1"/>
    <property type="molecule type" value="Genomic_DNA"/>
</dbReference>
<reference key="1">
    <citation type="submission" date="2010-11" db="EMBL/GenBank/DDBJ databases">
        <title>The complete genome of Leadbetterella byssophila DSM 17132.</title>
        <authorList>
            <consortium name="US DOE Joint Genome Institute (JGI-PGF)"/>
            <person name="Lucas S."/>
            <person name="Copeland A."/>
            <person name="Lapidus A."/>
            <person name="Glavina del Rio T."/>
            <person name="Dalin E."/>
            <person name="Tice H."/>
            <person name="Bruce D."/>
            <person name="Goodwin L."/>
            <person name="Pitluck S."/>
            <person name="Kyrpides N."/>
            <person name="Mavromatis K."/>
            <person name="Ivanova N."/>
            <person name="Teshima H."/>
            <person name="Brettin T."/>
            <person name="Detter J.C."/>
            <person name="Han C."/>
            <person name="Tapia R."/>
            <person name="Land M."/>
            <person name="Hauser L."/>
            <person name="Markowitz V."/>
            <person name="Cheng J.-F."/>
            <person name="Hugenholtz P."/>
            <person name="Woyke T."/>
            <person name="Wu D."/>
            <person name="Tindall B."/>
            <person name="Pomrenke H.G."/>
            <person name="Brambilla E."/>
            <person name="Klenk H.-P."/>
            <person name="Eisen J.A."/>
        </authorList>
    </citation>
    <scope>NUCLEOTIDE SEQUENCE [LARGE SCALE GENOMIC DNA]</scope>
    <source>
        <strain>DSM 17132</strain>
    </source>
</reference>
<dbReference type="SUPFAM" id="SSF82171">
    <property type="entry name" value="DPP6 N-terminal domain-like"/>
    <property type="match status" value="1"/>
</dbReference>
<dbReference type="KEGG" id="lby:Lbys_3485"/>
<evidence type="ECO:0000256" key="3">
    <source>
        <dbReference type="ARBA" id="ARBA00023237"/>
    </source>
</evidence>
<dbReference type="Pfam" id="PF07676">
    <property type="entry name" value="PD40"/>
    <property type="match status" value="2"/>
</dbReference>
<dbReference type="STRING" id="649349.Lbys_3485"/>
<dbReference type="Pfam" id="PF13620">
    <property type="entry name" value="CarboxypepD_reg"/>
    <property type="match status" value="1"/>
</dbReference>
<dbReference type="Gene3D" id="1.25.40.10">
    <property type="entry name" value="Tetratricopeptide repeat domain"/>
    <property type="match status" value="1"/>
</dbReference>
<dbReference type="InterPro" id="IPR006665">
    <property type="entry name" value="OmpA-like"/>
</dbReference>
<dbReference type="PRINTS" id="PR01021">
    <property type="entry name" value="OMPADOMAIN"/>
</dbReference>
<dbReference type="PANTHER" id="PTHR30329:SF21">
    <property type="entry name" value="LIPOPROTEIN YIAD-RELATED"/>
    <property type="match status" value="1"/>
</dbReference>
<accession>E4RYK3</accession>
<dbReference type="Pfam" id="PF00691">
    <property type="entry name" value="OmpA"/>
    <property type="match status" value="1"/>
</dbReference>
<evidence type="ECO:0000313" key="7">
    <source>
        <dbReference type="Proteomes" id="UP000007435"/>
    </source>
</evidence>
<dbReference type="InterPro" id="IPR011990">
    <property type="entry name" value="TPR-like_helical_dom_sf"/>
</dbReference>
<evidence type="ECO:0000256" key="1">
    <source>
        <dbReference type="ARBA" id="ARBA00004442"/>
    </source>
</evidence>
<evidence type="ECO:0000256" key="4">
    <source>
        <dbReference type="PROSITE-ProRule" id="PRU00473"/>
    </source>
</evidence>
<proteinExistence type="predicted"/>
<keyword evidence="7" id="KW-1185">Reference proteome</keyword>
<name>E4RYK3_LEAB4</name>
<dbReference type="GO" id="GO:0009279">
    <property type="term" value="C:cell outer membrane"/>
    <property type="evidence" value="ECO:0007669"/>
    <property type="project" value="UniProtKB-SubCell"/>
</dbReference>